<keyword evidence="8" id="KW-1185">Reference proteome</keyword>
<dbReference type="EMBL" id="CU638743">
    <property type="protein sequence ID" value="CAP70903.1"/>
    <property type="molecule type" value="Genomic_DNA"/>
</dbReference>
<dbReference type="GeneID" id="6193952"/>
<dbReference type="PANTHER" id="PTHR10039:SF16">
    <property type="entry name" value="GPI INOSITOL-DEACYLASE"/>
    <property type="match status" value="1"/>
</dbReference>
<dbReference type="OrthoDB" id="194358at2759"/>
<dbReference type="InterPro" id="IPR000073">
    <property type="entry name" value="AB_hydrolase_1"/>
</dbReference>
<feature type="region of interest" description="Disordered" evidence="2">
    <location>
        <begin position="32"/>
        <end position="92"/>
    </location>
</feature>
<evidence type="ECO:0000313" key="8">
    <source>
        <dbReference type="Proteomes" id="UP000001197"/>
    </source>
</evidence>
<dbReference type="HOGENOM" id="CLU_001384_1_0_1"/>
<dbReference type="Pfam" id="PF22939">
    <property type="entry name" value="WHD_GPIID"/>
    <property type="match status" value="1"/>
</dbReference>
<feature type="domain" description="GPI inositol-deacylase winged helix" evidence="4">
    <location>
        <begin position="699"/>
        <end position="768"/>
    </location>
</feature>
<dbReference type="InterPro" id="IPR036322">
    <property type="entry name" value="WD40_repeat_dom_sf"/>
</dbReference>
<evidence type="ECO:0000259" key="4">
    <source>
        <dbReference type="Pfam" id="PF22939"/>
    </source>
</evidence>
<dbReference type="SMART" id="SM00320">
    <property type="entry name" value="WD40"/>
    <property type="match status" value="6"/>
</dbReference>
<dbReference type="EMBL" id="FO904938">
    <property type="protein sequence ID" value="CDP27499.1"/>
    <property type="molecule type" value="Genomic_DNA"/>
</dbReference>
<dbReference type="SUPFAM" id="SSF52540">
    <property type="entry name" value="P-loop containing nucleoside triphosphate hydrolases"/>
    <property type="match status" value="1"/>
</dbReference>
<gene>
    <name evidence="6" type="ORF">PODANS_3_9600</name>
</gene>
<dbReference type="eggNOG" id="KOG2029">
    <property type="taxonomic scope" value="Eukaryota"/>
</dbReference>
<reference evidence="6" key="2">
    <citation type="submission" date="2008-07" db="EMBL/GenBank/DDBJ databases">
        <authorList>
            <person name="Genoscope - CEA"/>
        </authorList>
    </citation>
    <scope>NUCLEOTIDE SEQUENCE</scope>
    <source>
        <strain evidence="6">S mat+</strain>
    </source>
</reference>
<sequence>MFASHVSDWCSHGYTALTDIYQAQTWQASSTWSTEDRDRLGVPNLPGPGDKDRLPSPSRFRGRLQSLRRASSPGARSNTPSPENSKGALGLTLLHDPSEPRVDFVFVHGLNGGSKRSWSASSDPTTFWPKEWLPSEAGFKHVRIHSFGYDSDWSKSQQSSLTIHDFGQALLADLYNAPHLKKNGNTPIVLVAHSMGGLVVKKAYLLARRDPIYADIAGRIHSLYFLGTPHRGADSSSFVSTFIAMSLGSGSKAFVKELIPGSGTLQVSLKSASILGMPMLTTQAINDEFRHVCSDVGLWSFFEGIPTAAGPTNVVVVEKDTLSIYKPTIVVWSSLTRPRTRITTSSFVASTQQSKRLKRSLTKADISDKFDNHRAQIKQIASTFDIAERPDGDFMRVYDRLHQGSCEWLTSHPSFLEWLECDLMDANPTVKAITAGPTKVTPRFLWLNGPPGSGKSVASTHVIKYLESFNLDCAYFFFKNNEKPSLTQLLLSLALQMAESNFQVRHTFLSMIEEGEVVDCHSDHVMVWNNIFLGRIFKMAFSQPQYWVIDALDECQSRLLATLVAMLSRIEPTVPLRILITSRPNGHVERLLNQERVLRSEIHTGQAASLRDIEAFVRARLSPTIIEDFHEQDQDESDLVAEIIEKSNGIFLWASLIMTRLDDAHSIEAMRNTLDQVPKEMSGMYNDILKNIIESPNAELAQCILTWVVCARKPLTTDELREAVRLDINQTLRTSDRFAQICGNMITVDNNYVQVMHQTVKEFLTGEQSDYYIPRAGSHARIAELCLTHLNGRNFNPPRPRRVPSFKNNSAGANDTAFDEYACANFSYHLAHCSPSEETLELLPLLGSFFSSNILTWIERIAKTGRLALIMRTIQNLKAYLKKQVATCSPIDSDYQLVSRFVEDLLRLSAIYGPNLVNTPSCIYSLVPLLCPTSSIIHWKFARTQFRQKVICNFNTDWDERLSSLSFATRVMSIACGDQFFAVGLGDGVVKVYRQSTFELLNTFRHGEPVRKLANGHLTGILVTAGLKTVKVWGPRQTLLWSVNVPEQPLSIEFSPDDSKIYVPLRSGEVYVYRSKGGARLDCLALTDEDGSSSSSSDSESDGEGGERYKPNNQKKTNPMLVKICPSLGIAAVAYRSSHLQVSYYDNEDGMEAFEKEGYEDGQGLPSQVLDVAFNPNVEQSLMAVAYQDGDLVTFDPWTLQQKSTHHLNAHTLAASPDGQTLAAGDSECVITLFAFDGLRQLCRIESMDERIMGIVFASNSLRFFDLRGNTCNVWEPSVLIKKNLTDDGSSDVTDDYFTSTSSNLVCTRTFEGSNEITVMAQAGDSNFVFCGREEGAITLHDITTGKVCAEFQFHARMVEIRHLEWHAQSKVLFSVDASRRCIATRITLPRLSSSSKSTSPVEKLKQELGQQSSQFEHILDFRASDHVLQALISPDGTSFLVSTQSGEEMHTISTVEGEPKQEPTVIQTTNSMGPARWLAHPTDSDRLLLFDHDMLHVFLWKTLERQSPPIGIIIHPPPELSHSHDFILSDDWLSRPGLSTIYQTIDMPTTSSKLSSVPETGFLTLDLSKISPVSPAPSVEVSLVTRKLLSPIKSILGLHKSTLYFISGRGWVCSISLKNLPSSKSYTRHFFIPSVWQTADGQGPMAKVVSKGSSVAMVYRDEVVVLSGFLEFEHKTVFGVCDDITELGGSDEEGEAAGRDGVPVITRTMS</sequence>
<accession>B2B180</accession>
<dbReference type="Proteomes" id="UP000001197">
    <property type="component" value="Chromosome 3"/>
</dbReference>
<organism evidence="6">
    <name type="scientific">Podospora anserina (strain S / ATCC MYA-4624 / DSM 980 / FGSC 10383)</name>
    <name type="common">Pleurage anserina</name>
    <dbReference type="NCBI Taxonomy" id="515849"/>
    <lineage>
        <taxon>Eukaryota</taxon>
        <taxon>Fungi</taxon>
        <taxon>Dikarya</taxon>
        <taxon>Ascomycota</taxon>
        <taxon>Pezizomycotina</taxon>
        <taxon>Sordariomycetes</taxon>
        <taxon>Sordariomycetidae</taxon>
        <taxon>Sordariales</taxon>
        <taxon>Podosporaceae</taxon>
        <taxon>Podospora</taxon>
        <taxon>Podospora anserina</taxon>
    </lineage>
</organism>
<dbReference type="PANTHER" id="PTHR10039">
    <property type="entry name" value="AMELOGENIN"/>
    <property type="match status" value="1"/>
</dbReference>
<protein>
    <submittedName>
        <fullName evidence="6">Podospora anserina S mat+ genomic DNA chromosome 3, supercontig 2</fullName>
    </submittedName>
</protein>
<dbReference type="InterPro" id="IPR001680">
    <property type="entry name" value="WD40_rpt"/>
</dbReference>
<dbReference type="InterPro" id="IPR015943">
    <property type="entry name" value="WD40/YVTN_repeat-like_dom_sf"/>
</dbReference>
<dbReference type="Gene3D" id="3.40.50.1820">
    <property type="entry name" value="alpha/beta hydrolase"/>
    <property type="match status" value="1"/>
</dbReference>
<dbReference type="SUPFAM" id="SSF53474">
    <property type="entry name" value="alpha/beta-Hydrolases"/>
    <property type="match status" value="1"/>
</dbReference>
<dbReference type="Pfam" id="PF12697">
    <property type="entry name" value="Abhydrolase_6"/>
    <property type="match status" value="1"/>
</dbReference>
<dbReference type="Pfam" id="PF24883">
    <property type="entry name" value="NPHP3_N"/>
    <property type="match status" value="1"/>
</dbReference>
<dbReference type="InterPro" id="IPR027417">
    <property type="entry name" value="P-loop_NTPase"/>
</dbReference>
<dbReference type="InterPro" id="IPR056884">
    <property type="entry name" value="NPHP3-like_N"/>
</dbReference>
<dbReference type="RefSeq" id="XP_001909770.1">
    <property type="nucleotide sequence ID" value="XM_001909735.1"/>
</dbReference>
<feature type="region of interest" description="Disordered" evidence="2">
    <location>
        <begin position="1087"/>
        <end position="1117"/>
    </location>
</feature>
<reference evidence="7" key="4">
    <citation type="submission" date="2015-04" db="EMBL/GenBank/DDBJ databases">
        <title>Maintaining two mating types: Structure of the mating type locus and its role in heterokaryosis in Podospora anserina.</title>
        <authorList>
            <person name="Grognet P."/>
            <person name="Bidard F."/>
            <person name="Kuchly C."/>
            <person name="Chan Ho Tong L."/>
            <person name="Coppin E."/>
            <person name="Ait Benkhali J."/>
            <person name="Couloux A."/>
            <person name="Wincker P."/>
            <person name="Debuchy R."/>
            <person name="Silar P."/>
        </authorList>
    </citation>
    <scope>NUCLEOTIDE SEQUENCE</scope>
</reference>
<feature type="domain" description="Nephrocystin 3-like N-terminal" evidence="5">
    <location>
        <begin position="404"/>
        <end position="583"/>
    </location>
</feature>
<evidence type="ECO:0000259" key="3">
    <source>
        <dbReference type="Pfam" id="PF12697"/>
    </source>
</evidence>
<evidence type="ECO:0000256" key="2">
    <source>
        <dbReference type="SAM" id="MobiDB-lite"/>
    </source>
</evidence>
<keyword evidence="1" id="KW-0677">Repeat</keyword>
<dbReference type="SUPFAM" id="SSF50978">
    <property type="entry name" value="WD40 repeat-like"/>
    <property type="match status" value="1"/>
</dbReference>
<evidence type="ECO:0000313" key="7">
    <source>
        <dbReference type="EMBL" id="CDP27499.1"/>
    </source>
</evidence>
<reference evidence="6 8" key="1">
    <citation type="journal article" date="2008" name="Genome Biol.">
        <title>The genome sequence of the model ascomycete fungus Podospora anserina.</title>
        <authorList>
            <person name="Espagne E."/>
            <person name="Lespinet O."/>
            <person name="Malagnac F."/>
            <person name="Da Silva C."/>
            <person name="Jaillon O."/>
            <person name="Porcel B.M."/>
            <person name="Couloux A."/>
            <person name="Aury J.-M."/>
            <person name="Segurens B."/>
            <person name="Poulain J."/>
            <person name="Anthouard V."/>
            <person name="Grossetete S."/>
            <person name="Khalili H."/>
            <person name="Coppin E."/>
            <person name="Dequard-Chablat M."/>
            <person name="Picard M."/>
            <person name="Contamine V."/>
            <person name="Arnaise S."/>
            <person name="Bourdais A."/>
            <person name="Berteaux-Lecellier V."/>
            <person name="Gautheret D."/>
            <person name="de Vries R.P."/>
            <person name="Battaglia E."/>
            <person name="Coutinho P.M."/>
            <person name="Danchin E.G.J."/>
            <person name="Henrissat B."/>
            <person name="El Khoury R."/>
            <person name="Sainsard-Chanet A."/>
            <person name="Boivin A."/>
            <person name="Pinan-Lucarre B."/>
            <person name="Sellem C.H."/>
            <person name="Debuchy R."/>
            <person name="Wincker P."/>
            <person name="Weissenbach J."/>
            <person name="Silar P."/>
        </authorList>
    </citation>
    <scope>NUCLEOTIDE SEQUENCE [LARGE SCALE GENOMIC DNA]</scope>
    <source>
        <strain evidence="8">S / ATCC MYA-4624 / DSM 980 / FGSC 10383</strain>
        <strain evidence="6">S mat+</strain>
    </source>
</reference>
<proteinExistence type="predicted"/>
<dbReference type="Gene3D" id="2.130.10.10">
    <property type="entry name" value="YVTN repeat-like/Quinoprotein amine dehydrogenase"/>
    <property type="match status" value="3"/>
</dbReference>
<dbReference type="KEGG" id="pan:PODANSg6806"/>
<evidence type="ECO:0000259" key="5">
    <source>
        <dbReference type="Pfam" id="PF24883"/>
    </source>
</evidence>
<feature type="domain" description="AB hydrolase-1" evidence="3">
    <location>
        <begin position="104"/>
        <end position="219"/>
    </location>
</feature>
<dbReference type="InterPro" id="IPR054471">
    <property type="entry name" value="GPIID_WHD"/>
</dbReference>
<feature type="compositionally biased region" description="Polar residues" evidence="2">
    <location>
        <begin position="74"/>
        <end position="84"/>
    </location>
</feature>
<evidence type="ECO:0000256" key="1">
    <source>
        <dbReference type="ARBA" id="ARBA00022737"/>
    </source>
</evidence>
<name>B2B180_PODAN</name>
<evidence type="ECO:0000313" key="6">
    <source>
        <dbReference type="EMBL" id="CAP70903.1"/>
    </source>
</evidence>
<dbReference type="Gene3D" id="3.40.50.300">
    <property type="entry name" value="P-loop containing nucleotide triphosphate hydrolases"/>
    <property type="match status" value="1"/>
</dbReference>
<reference evidence="8" key="3">
    <citation type="journal article" date="2014" name="Genetics">
        <title>Maintaining two mating types: Structure of the mating type locus and its role in heterokaryosis in Podospora anserina.</title>
        <authorList>
            <person name="Grognet P."/>
            <person name="Bidard F."/>
            <person name="Kuchly C."/>
            <person name="Tong L.C.H."/>
            <person name="Coppin E."/>
            <person name="Benkhali J.A."/>
            <person name="Couloux A."/>
            <person name="Wincker P."/>
            <person name="Debuchy R."/>
            <person name="Silar P."/>
        </authorList>
    </citation>
    <scope>GENOME REANNOTATION</scope>
    <source>
        <strain evidence="8">S / ATCC MYA-4624 / DSM 980 / FGSC 10383</strain>
    </source>
</reference>
<dbReference type="VEuPathDB" id="FungiDB:PODANS_3_9600"/>
<dbReference type="InterPro" id="IPR029058">
    <property type="entry name" value="AB_hydrolase_fold"/>
</dbReference>